<keyword evidence="11" id="KW-0472">Membrane</keyword>
<dbReference type="GO" id="GO:0098552">
    <property type="term" value="C:side of membrane"/>
    <property type="evidence" value="ECO:0007669"/>
    <property type="project" value="UniProtKB-KW"/>
</dbReference>
<keyword evidence="9" id="KW-0408">Iron</keyword>
<evidence type="ECO:0000256" key="4">
    <source>
        <dbReference type="ARBA" id="ARBA00022525"/>
    </source>
</evidence>
<dbReference type="PANTHER" id="PTHR38795">
    <property type="entry name" value="DUF6604 DOMAIN-CONTAINING PROTEIN"/>
    <property type="match status" value="1"/>
</dbReference>
<dbReference type="InterPro" id="IPR008427">
    <property type="entry name" value="Extracellular_membr_CFEM_dom"/>
</dbReference>
<keyword evidence="5" id="KW-0336">GPI-anchor</keyword>
<reference evidence="13 14" key="1">
    <citation type="journal article" date="2016" name="Front. Microbiol.">
        <title>Genome and transcriptome sequences reveal the specific parasitism of the nematophagous Purpureocillium lilacinum 36-1.</title>
        <authorList>
            <person name="Xie J."/>
            <person name="Li S."/>
            <person name="Mo C."/>
            <person name="Xiao X."/>
            <person name="Peng D."/>
            <person name="Wang G."/>
            <person name="Xiao Y."/>
        </authorList>
    </citation>
    <scope>NUCLEOTIDE SEQUENCE [LARGE SCALE GENOMIC DNA]</scope>
    <source>
        <strain evidence="13 14">36-1</strain>
    </source>
</reference>
<feature type="compositionally biased region" description="Polar residues" evidence="10">
    <location>
        <begin position="1180"/>
        <end position="1205"/>
    </location>
</feature>
<accession>A0A2U3E2F1</accession>
<keyword evidence="5" id="KW-0325">Glycoprotein</keyword>
<gene>
    <name evidence="13" type="ORF">PCL_01774</name>
</gene>
<evidence type="ECO:0000313" key="14">
    <source>
        <dbReference type="Proteomes" id="UP000245956"/>
    </source>
</evidence>
<feature type="compositionally biased region" description="Low complexity" evidence="10">
    <location>
        <begin position="54"/>
        <end position="66"/>
    </location>
</feature>
<evidence type="ECO:0000256" key="8">
    <source>
        <dbReference type="ARBA" id="ARBA00023288"/>
    </source>
</evidence>
<evidence type="ECO:0000256" key="10">
    <source>
        <dbReference type="SAM" id="MobiDB-lite"/>
    </source>
</evidence>
<evidence type="ECO:0000256" key="1">
    <source>
        <dbReference type="ARBA" id="ARBA00004589"/>
    </source>
</evidence>
<proteinExistence type="inferred from homology"/>
<dbReference type="Pfam" id="PF05730">
    <property type="entry name" value="CFEM"/>
    <property type="match status" value="1"/>
</dbReference>
<dbReference type="InterPro" id="IPR046539">
    <property type="entry name" value="DUF6604"/>
</dbReference>
<keyword evidence="9" id="KW-0349">Heme</keyword>
<feature type="region of interest" description="Disordered" evidence="10">
    <location>
        <begin position="41"/>
        <end position="96"/>
    </location>
</feature>
<evidence type="ECO:0000313" key="13">
    <source>
        <dbReference type="EMBL" id="PWI68685.1"/>
    </source>
</evidence>
<name>A0A2U3E2F1_PURLI</name>
<keyword evidence="9" id="KW-0479">Metal-binding</keyword>
<feature type="region of interest" description="Disordered" evidence="10">
    <location>
        <begin position="1147"/>
        <end position="1213"/>
    </location>
</feature>
<comment type="similarity">
    <text evidence="3">Belongs to the RBT5 family.</text>
</comment>
<feature type="domain" description="CFEM" evidence="12">
    <location>
        <begin position="1015"/>
        <end position="1129"/>
    </location>
</feature>
<keyword evidence="11" id="KW-1133">Transmembrane helix</keyword>
<dbReference type="GO" id="GO:0005576">
    <property type="term" value="C:extracellular region"/>
    <property type="evidence" value="ECO:0007669"/>
    <property type="project" value="UniProtKB-SubCell"/>
</dbReference>
<dbReference type="Pfam" id="PF20253">
    <property type="entry name" value="DUF6604"/>
    <property type="match status" value="1"/>
</dbReference>
<evidence type="ECO:0000256" key="7">
    <source>
        <dbReference type="ARBA" id="ARBA00023157"/>
    </source>
</evidence>
<dbReference type="PANTHER" id="PTHR38795:SF1">
    <property type="entry name" value="DUF6604 DOMAIN-CONTAINING PROTEIN"/>
    <property type="match status" value="1"/>
</dbReference>
<keyword evidence="6" id="KW-0732">Signal</keyword>
<evidence type="ECO:0000256" key="5">
    <source>
        <dbReference type="ARBA" id="ARBA00022622"/>
    </source>
</evidence>
<feature type="compositionally biased region" description="Basic residues" evidence="10">
    <location>
        <begin position="71"/>
        <end position="81"/>
    </location>
</feature>
<evidence type="ECO:0000256" key="2">
    <source>
        <dbReference type="ARBA" id="ARBA00004613"/>
    </source>
</evidence>
<protein>
    <recommendedName>
        <fullName evidence="12">CFEM domain-containing protein</fullName>
    </recommendedName>
</protein>
<feature type="region of interest" description="Disordered" evidence="10">
    <location>
        <begin position="730"/>
        <end position="751"/>
    </location>
</feature>
<keyword evidence="4" id="KW-0964">Secreted</keyword>
<comment type="caution">
    <text evidence="9">Lacks conserved residue(s) required for the propagation of feature annotation.</text>
</comment>
<evidence type="ECO:0000259" key="12">
    <source>
        <dbReference type="PROSITE" id="PS52012"/>
    </source>
</evidence>
<feature type="transmembrane region" description="Helical" evidence="11">
    <location>
        <begin position="1217"/>
        <end position="1240"/>
    </location>
</feature>
<comment type="subcellular location">
    <subcellularLocation>
        <location evidence="1">Membrane</location>
        <topology evidence="1">Lipid-anchor</topology>
        <topology evidence="1">GPI-anchor</topology>
    </subcellularLocation>
    <subcellularLocation>
        <location evidence="2">Secreted</location>
    </subcellularLocation>
</comment>
<feature type="compositionally biased region" description="Low complexity" evidence="10">
    <location>
        <begin position="1147"/>
        <end position="1179"/>
    </location>
</feature>
<evidence type="ECO:0000256" key="6">
    <source>
        <dbReference type="ARBA" id="ARBA00022729"/>
    </source>
</evidence>
<feature type="disulfide bond" evidence="9">
    <location>
        <begin position="1060"/>
        <end position="1067"/>
    </location>
</feature>
<evidence type="ECO:0000256" key="3">
    <source>
        <dbReference type="ARBA" id="ARBA00010031"/>
    </source>
</evidence>
<organism evidence="13 14">
    <name type="scientific">Purpureocillium lilacinum</name>
    <name type="common">Paecilomyces lilacinus</name>
    <dbReference type="NCBI Taxonomy" id="33203"/>
    <lineage>
        <taxon>Eukaryota</taxon>
        <taxon>Fungi</taxon>
        <taxon>Dikarya</taxon>
        <taxon>Ascomycota</taxon>
        <taxon>Pezizomycotina</taxon>
        <taxon>Sordariomycetes</taxon>
        <taxon>Hypocreomycetidae</taxon>
        <taxon>Hypocreales</taxon>
        <taxon>Ophiocordycipitaceae</taxon>
        <taxon>Purpureocillium</taxon>
    </lineage>
</organism>
<feature type="compositionally biased region" description="Low complexity" evidence="10">
    <location>
        <begin position="959"/>
        <end position="971"/>
    </location>
</feature>
<feature type="disulfide bond" evidence="9">
    <location>
        <begin position="1069"/>
        <end position="1102"/>
    </location>
</feature>
<dbReference type="PROSITE" id="PS52012">
    <property type="entry name" value="CFEM"/>
    <property type="match status" value="1"/>
</dbReference>
<sequence length="1303" mass="144086">MAPPATTTATATATSMYAQYKADTDAVASWLAATAREAGCPGELLPDGVGNKPQQQHQQQQEQQQQAKPTGRLKGRARKEAKKAAAAAAETEKKAPPLDKNKKRYIIKVRNFVPLAEYIVSSGIVRAVPSRLSDTLDRVIELRTEYGHEQRGNEKNKDEREGSADAHRSHEFFVDVLRRVREVLRPLVVISREKTERAQGRDMKSEEEATPEAKASNRFEGLEVFEPSEEFLNAPAARQPPPSRKPVTDHVVFVAETQTAWEDAFFAYATLVHDLNQLRAEIRATWARTGRQIDVCAAAVATDTAMDLARGLIDEVLPLLDLHGGMPKIAHAFYVRECRAAGVAPDDDLSTLPPTYPLPIESYEVADQTFRVALHFVEAFDINYRVGSQLLDRKLLKYDLSVKRSALSNWDKFSEDMALLRDVFIDMGFLKTCSPSFPVLDQFCRSAGEKCIVDCVRLHVVFGAQIHLDLNHDLRCNTSTIFRYVYKQMSLIASHIEGHLRLCDETGLKSTSLRAVSNKRLRETLTLIRDLLKDPLNIHIKEIFRKRKVQVPGQYARPHLFMQRSPVMAGLMLHNVRALYYNTGLMAVNGWGALIHASHLLNALRQQKKLVKLPWLDLMVCGSMLKYSSFFVGDAPVTPADCCDRYLLQMGMSAAMLADPTKRRPTDKFQKSRSGPRRIKDRAPVYLMFERRYVECEVHEPWTPEQLEDILSRSEYDVDEDSEVIQYQVRGPSAEPKKKKKSATGAGTRTRSPEKLLHALVLALNAESLELAFPHLLMHSVTWRILQRVKDSCDALLRTEFPLGHIDYDAWPPTVVGYILAAAAVDEKFYRAAADTINEMLSSGGGGCVLQHMEEEMIIKVQVMVRLEDMNSETLDVARVEVGRIYQTQTDVGEILMSSTEKMNIKNRHRCILQAHRFAQRPGHQKAPQAKLSPLFCFHVVLPQAIIGKEKPGEPDVDPPGAQAQAPAASCPPDRHLLGSNKHLQLFPFAASLCSRLRHPKPYKSNSTRSETNAIKMSRLRIMWLLMAVVVSVTTVLGLEQCAEDCFSSFGSSGSSEGNCNATDTACQCRNKNFNDFMPCCLFDACSSSELQVVPAKVKKACEQAGVHLDVTDTDWECMPRLDEPTTSVPQIPSLVLPTRSILTPAESTIASSTATTSMTTTTTAEAASTTERTVTRASISSKTDSVSMTVSMTESASPTSTTEGDQTRGGPSPLTVGLGVGLGVGVPVLIAVAGLAHILRLIKHQGQDGPTSDTPLCGTEKGYNEATATRTDATYGPGELLGDSTHKQELAGTPPVMYAELP</sequence>
<keyword evidence="11" id="KW-0812">Transmembrane</keyword>
<feature type="region of interest" description="Disordered" evidence="10">
    <location>
        <begin position="949"/>
        <end position="971"/>
    </location>
</feature>
<dbReference type="GO" id="GO:0046872">
    <property type="term" value="F:metal ion binding"/>
    <property type="evidence" value="ECO:0007669"/>
    <property type="project" value="UniProtKB-UniRule"/>
</dbReference>
<dbReference type="EMBL" id="LCWV01000014">
    <property type="protein sequence ID" value="PWI68685.1"/>
    <property type="molecule type" value="Genomic_DNA"/>
</dbReference>
<keyword evidence="8" id="KW-0449">Lipoprotein</keyword>
<feature type="binding site" description="axial binding residue" evidence="9">
    <location>
        <position position="1064"/>
    </location>
    <ligand>
        <name>heme</name>
        <dbReference type="ChEBI" id="CHEBI:30413"/>
    </ligand>
    <ligandPart>
        <name>Fe</name>
        <dbReference type="ChEBI" id="CHEBI:18248"/>
    </ligandPart>
</feature>
<dbReference type="Proteomes" id="UP000245956">
    <property type="component" value="Unassembled WGS sequence"/>
</dbReference>
<keyword evidence="7 9" id="KW-1015">Disulfide bond</keyword>
<evidence type="ECO:0000256" key="9">
    <source>
        <dbReference type="PROSITE-ProRule" id="PRU01356"/>
    </source>
</evidence>
<comment type="caution">
    <text evidence="13">The sequence shown here is derived from an EMBL/GenBank/DDBJ whole genome shotgun (WGS) entry which is preliminary data.</text>
</comment>
<evidence type="ECO:0000256" key="11">
    <source>
        <dbReference type="SAM" id="Phobius"/>
    </source>
</evidence>